<dbReference type="InterPro" id="IPR016776">
    <property type="entry name" value="ApeP-like_dehydratase"/>
</dbReference>
<dbReference type="Proteomes" id="UP000091979">
    <property type="component" value="Unassembled WGS sequence"/>
</dbReference>
<gene>
    <name evidence="1" type="ORF">SP90_10765</name>
</gene>
<name>A0A1B7XBK1_9BACT</name>
<organism evidence="1 2">
    <name type="scientific">Halodesulfovibrio spirochaetisodalis</name>
    <dbReference type="NCBI Taxonomy" id="1560234"/>
    <lineage>
        <taxon>Bacteria</taxon>
        <taxon>Pseudomonadati</taxon>
        <taxon>Thermodesulfobacteriota</taxon>
        <taxon>Desulfovibrionia</taxon>
        <taxon>Desulfovibrionales</taxon>
        <taxon>Desulfovibrionaceae</taxon>
        <taxon>Halodesulfovibrio</taxon>
    </lineage>
</organism>
<dbReference type="Gene3D" id="3.10.129.10">
    <property type="entry name" value="Hotdog Thioesterase"/>
    <property type="match status" value="1"/>
</dbReference>
<evidence type="ECO:0000313" key="1">
    <source>
        <dbReference type="EMBL" id="OBQ50144.1"/>
    </source>
</evidence>
<dbReference type="InterPro" id="IPR029069">
    <property type="entry name" value="HotDog_dom_sf"/>
</dbReference>
<evidence type="ECO:0008006" key="3">
    <source>
        <dbReference type="Google" id="ProtNLM"/>
    </source>
</evidence>
<protein>
    <recommendedName>
        <fullName evidence="3">3-hydroxylacyl-ACP dehydratase</fullName>
    </recommendedName>
</protein>
<sequence length="141" mass="15402">MKEQASLYVPHQGAMLLVDTIVAHHDESGTVETTFTPDSMFADADGIIQPLVFVELLAQGFAALNGYTNVIQGAEEQKGFLVGVKDIRFYDTHPVTVGMKLTAKLKVDVRFDDFAMVHGSLSHGVTLLMDGTLKLYIPDSM</sequence>
<dbReference type="RefSeq" id="WP_066855847.1">
    <property type="nucleotide sequence ID" value="NZ_JXMS01000018.1"/>
</dbReference>
<dbReference type="AlphaFoldDB" id="A0A1B7XBK1"/>
<dbReference type="Pfam" id="PF22817">
    <property type="entry name" value="ApeP-like"/>
    <property type="match status" value="1"/>
</dbReference>
<accession>A0A1B7XBK1</accession>
<dbReference type="STRING" id="1560234.SP90_10765"/>
<keyword evidence="2" id="KW-1185">Reference proteome</keyword>
<reference evidence="1 2" key="1">
    <citation type="submission" date="2015-01" db="EMBL/GenBank/DDBJ databases">
        <title>Desulfovibrio sp. JC271 draft genome sequence.</title>
        <authorList>
            <person name="Shivani Y."/>
            <person name="Subhash Y."/>
            <person name="Sasikala C."/>
            <person name="Ramana C.V."/>
        </authorList>
    </citation>
    <scope>NUCLEOTIDE SEQUENCE [LARGE SCALE GENOMIC DNA]</scope>
    <source>
        <strain evidence="1 2">JC271</strain>
    </source>
</reference>
<proteinExistence type="predicted"/>
<comment type="caution">
    <text evidence="1">The sequence shown here is derived from an EMBL/GenBank/DDBJ whole genome shotgun (WGS) entry which is preliminary data.</text>
</comment>
<dbReference type="PATRIC" id="fig|1560234.3.peg.1008"/>
<evidence type="ECO:0000313" key="2">
    <source>
        <dbReference type="Proteomes" id="UP000091979"/>
    </source>
</evidence>
<dbReference type="EMBL" id="JXMS01000018">
    <property type="protein sequence ID" value="OBQ50144.1"/>
    <property type="molecule type" value="Genomic_DNA"/>
</dbReference>
<dbReference type="OrthoDB" id="5402427at2"/>
<dbReference type="SUPFAM" id="SSF54637">
    <property type="entry name" value="Thioesterase/thiol ester dehydrase-isomerase"/>
    <property type="match status" value="1"/>
</dbReference>